<dbReference type="Proteomes" id="UP000315226">
    <property type="component" value="Unassembled WGS sequence"/>
</dbReference>
<protein>
    <submittedName>
        <fullName evidence="2">Uncharacterized protein</fullName>
    </submittedName>
</protein>
<sequence>MRPYASARRATRSAAPASLPAVPLPGALLAEVPNSAASLSVAFPPTAPTRTEAV</sequence>
<proteinExistence type="predicted"/>
<dbReference type="AlphaFoldDB" id="A0A4Y3RSD9"/>
<accession>A0A4Y3RSD9</accession>
<name>A0A4Y3RSD9_9ACTN</name>
<dbReference type="RefSeq" id="WP_167534181.1">
    <property type="nucleotide sequence ID" value="NZ_BJMN01000035.1"/>
</dbReference>
<comment type="caution">
    <text evidence="2">The sequence shown here is derived from an EMBL/GenBank/DDBJ whole genome shotgun (WGS) entry which is preliminary data.</text>
</comment>
<gene>
    <name evidence="2" type="ORF">SGA01_52480</name>
</gene>
<keyword evidence="3" id="KW-1185">Reference proteome</keyword>
<feature type="region of interest" description="Disordered" evidence="1">
    <location>
        <begin position="1"/>
        <end position="20"/>
    </location>
</feature>
<evidence type="ECO:0000256" key="1">
    <source>
        <dbReference type="SAM" id="MobiDB-lite"/>
    </source>
</evidence>
<dbReference type="EMBL" id="BJMN01000035">
    <property type="protein sequence ID" value="GEB59643.1"/>
    <property type="molecule type" value="Genomic_DNA"/>
</dbReference>
<organism evidence="2 3">
    <name type="scientific">Streptomyces gardneri</name>
    <dbReference type="NCBI Taxonomy" id="66892"/>
    <lineage>
        <taxon>Bacteria</taxon>
        <taxon>Bacillati</taxon>
        <taxon>Actinomycetota</taxon>
        <taxon>Actinomycetes</taxon>
        <taxon>Kitasatosporales</taxon>
        <taxon>Streptomycetaceae</taxon>
        <taxon>Streptomyces</taxon>
    </lineage>
</organism>
<reference evidence="2 3" key="1">
    <citation type="submission" date="2019-06" db="EMBL/GenBank/DDBJ databases">
        <title>Whole genome shotgun sequence of Streptomyces gardneri NBRC 12865.</title>
        <authorList>
            <person name="Hosoyama A."/>
            <person name="Uohara A."/>
            <person name="Ohji S."/>
            <person name="Ichikawa N."/>
        </authorList>
    </citation>
    <scope>NUCLEOTIDE SEQUENCE [LARGE SCALE GENOMIC DNA]</scope>
    <source>
        <strain evidence="2 3">NBRC 12865</strain>
    </source>
</reference>
<evidence type="ECO:0000313" key="2">
    <source>
        <dbReference type="EMBL" id="GEB59643.1"/>
    </source>
</evidence>
<evidence type="ECO:0000313" key="3">
    <source>
        <dbReference type="Proteomes" id="UP000315226"/>
    </source>
</evidence>